<keyword evidence="4 7" id="KW-0012">Acyltransferase</keyword>
<name>A0A1U9M8Z9_9HYPH</name>
<dbReference type="PROSITE" id="PS51186">
    <property type="entry name" value="GNAT"/>
    <property type="match status" value="1"/>
</dbReference>
<dbReference type="Proteomes" id="UP000189660">
    <property type="component" value="Chromosome"/>
</dbReference>
<dbReference type="PANTHER" id="PTHR43420">
    <property type="entry name" value="ACETYLTRANSFERASE"/>
    <property type="match status" value="1"/>
</dbReference>
<dbReference type="CDD" id="cd04301">
    <property type="entry name" value="NAT_SF"/>
    <property type="match status" value="1"/>
</dbReference>
<sequence length="109" mass="12403">MSPKGKPGKVLGFVLCRLVIDEAEIITIAVHPRFRQKGLGKKLLDAVFRYLYQQRAKVLFLEVDENNSAALALYKGLGFHEVGRRPGYYKTDKGHSDALIMRRTIQQKD</sequence>
<protein>
    <recommendedName>
        <fullName evidence="5">[Ribosomal protein bS18]-alanine N-acetyltransferase</fullName>
        <ecNumber evidence="5">2.3.1.266</ecNumber>
    </recommendedName>
</protein>
<dbReference type="InterPro" id="IPR006464">
    <property type="entry name" value="AcTrfase_RimI/Ard1"/>
</dbReference>
<evidence type="ECO:0000313" key="7">
    <source>
        <dbReference type="EMBL" id="AQT41786.1"/>
    </source>
</evidence>
<comment type="function">
    <text evidence="5">Acetylates the N-terminal alanine of ribosomal protein bS18.</text>
</comment>
<feature type="domain" description="N-acetyltransferase" evidence="6">
    <location>
        <begin position="6"/>
        <end position="106"/>
    </location>
</feature>
<evidence type="ECO:0000256" key="4">
    <source>
        <dbReference type="ARBA" id="ARBA00023315"/>
    </source>
</evidence>
<evidence type="ECO:0000313" key="8">
    <source>
        <dbReference type="Proteomes" id="UP000189660"/>
    </source>
</evidence>
<dbReference type="AlphaFoldDB" id="A0A1U9M8Z9"/>
<comment type="similarity">
    <text evidence="1 5">Belongs to the acetyltransferase family. RimI subfamily.</text>
</comment>
<evidence type="ECO:0000256" key="5">
    <source>
        <dbReference type="RuleBase" id="RU363094"/>
    </source>
</evidence>
<gene>
    <name evidence="7" type="ORF">BBC0178_002800</name>
</gene>
<dbReference type="Gene3D" id="3.40.630.30">
    <property type="match status" value="1"/>
</dbReference>
<keyword evidence="8" id="KW-1185">Reference proteome</keyword>
<keyword evidence="2 5" id="KW-0963">Cytoplasm</keyword>
<keyword evidence="3 7" id="KW-0808">Transferase</keyword>
<evidence type="ECO:0000259" key="6">
    <source>
        <dbReference type="PROSITE" id="PS51186"/>
    </source>
</evidence>
<dbReference type="InterPro" id="IPR050680">
    <property type="entry name" value="YpeA/RimI_acetyltransf"/>
</dbReference>
<dbReference type="EMBL" id="CP015820">
    <property type="protein sequence ID" value="AQT41786.1"/>
    <property type="molecule type" value="Genomic_DNA"/>
</dbReference>
<dbReference type="InterPro" id="IPR016181">
    <property type="entry name" value="Acyl_CoA_acyltransferase"/>
</dbReference>
<comment type="catalytic activity">
    <reaction evidence="5">
        <text>N-terminal L-alanyl-[ribosomal protein bS18] + acetyl-CoA = N-terminal N(alpha)-acetyl-L-alanyl-[ribosomal protein bS18] + CoA + H(+)</text>
        <dbReference type="Rhea" id="RHEA:43756"/>
        <dbReference type="Rhea" id="RHEA-COMP:10676"/>
        <dbReference type="Rhea" id="RHEA-COMP:10677"/>
        <dbReference type="ChEBI" id="CHEBI:15378"/>
        <dbReference type="ChEBI" id="CHEBI:57287"/>
        <dbReference type="ChEBI" id="CHEBI:57288"/>
        <dbReference type="ChEBI" id="CHEBI:64718"/>
        <dbReference type="ChEBI" id="CHEBI:83683"/>
        <dbReference type="EC" id="2.3.1.266"/>
    </reaction>
</comment>
<dbReference type="KEGG" id="bapa:BBC0178_002800"/>
<comment type="subcellular location">
    <subcellularLocation>
        <location evidence="5">Cytoplasm</location>
    </subcellularLocation>
</comment>
<accession>A0A1U9M8Z9</accession>
<dbReference type="Pfam" id="PF00583">
    <property type="entry name" value="Acetyltransf_1"/>
    <property type="match status" value="1"/>
</dbReference>
<dbReference type="GO" id="GO:0005737">
    <property type="term" value="C:cytoplasm"/>
    <property type="evidence" value="ECO:0007669"/>
    <property type="project" value="UniProtKB-SubCell"/>
</dbReference>
<evidence type="ECO:0000256" key="2">
    <source>
        <dbReference type="ARBA" id="ARBA00022490"/>
    </source>
</evidence>
<organism evidence="7 8">
    <name type="scientific">Bartonella apihabitans</name>
    <dbReference type="NCBI Taxonomy" id="2750929"/>
    <lineage>
        <taxon>Bacteria</taxon>
        <taxon>Pseudomonadati</taxon>
        <taxon>Pseudomonadota</taxon>
        <taxon>Alphaproteobacteria</taxon>
        <taxon>Hyphomicrobiales</taxon>
        <taxon>Bartonellaceae</taxon>
        <taxon>Bartonella</taxon>
    </lineage>
</organism>
<dbReference type="NCBIfam" id="TIGR01575">
    <property type="entry name" value="rimI"/>
    <property type="match status" value="1"/>
</dbReference>
<dbReference type="InterPro" id="IPR000182">
    <property type="entry name" value="GNAT_dom"/>
</dbReference>
<evidence type="ECO:0000256" key="1">
    <source>
        <dbReference type="ARBA" id="ARBA00005395"/>
    </source>
</evidence>
<evidence type="ECO:0000256" key="3">
    <source>
        <dbReference type="ARBA" id="ARBA00022679"/>
    </source>
</evidence>
<proteinExistence type="inferred from homology"/>
<dbReference type="SUPFAM" id="SSF55729">
    <property type="entry name" value="Acyl-CoA N-acyltransferases (Nat)"/>
    <property type="match status" value="1"/>
</dbReference>
<dbReference type="GO" id="GO:0008999">
    <property type="term" value="F:protein-N-terminal-alanine acetyltransferase activity"/>
    <property type="evidence" value="ECO:0007669"/>
    <property type="project" value="UniProtKB-EC"/>
</dbReference>
<dbReference type="EC" id="2.3.1.266" evidence="5"/>
<reference evidence="7 8" key="1">
    <citation type="submission" date="2016-11" db="EMBL/GenBank/DDBJ databases">
        <title>Comparative genomics of Bartonella apis.</title>
        <authorList>
            <person name="Engel P."/>
        </authorList>
    </citation>
    <scope>NUCLEOTIDE SEQUENCE [LARGE SCALE GENOMIC DNA]</scope>
    <source>
        <strain evidence="7 8">BBC0178</strain>
    </source>
</reference>